<evidence type="ECO:0000313" key="8">
    <source>
        <dbReference type="EMBL" id="KAF6317468.1"/>
    </source>
</evidence>
<dbReference type="GO" id="GO:0004383">
    <property type="term" value="F:guanylate cyclase activity"/>
    <property type="evidence" value="ECO:0007669"/>
    <property type="project" value="TreeGrafter"/>
</dbReference>
<gene>
    <name evidence="8" type="ORF">mRhiFer1_008521</name>
</gene>
<dbReference type="SUPFAM" id="SSF55073">
    <property type="entry name" value="Nucleotide cyclase"/>
    <property type="match status" value="1"/>
</dbReference>
<keyword evidence="4" id="KW-1133">Transmembrane helix</keyword>
<feature type="domain" description="Guanylate cyclase" evidence="7">
    <location>
        <begin position="1"/>
        <end position="74"/>
    </location>
</feature>
<dbReference type="Pfam" id="PF00211">
    <property type="entry name" value="Guanylate_cyc"/>
    <property type="match status" value="1"/>
</dbReference>
<dbReference type="GO" id="GO:0007168">
    <property type="term" value="P:receptor guanylyl cyclase signaling pathway"/>
    <property type="evidence" value="ECO:0007669"/>
    <property type="project" value="TreeGrafter"/>
</dbReference>
<dbReference type="CDD" id="cd07302">
    <property type="entry name" value="CHD"/>
    <property type="match status" value="1"/>
</dbReference>
<dbReference type="SMART" id="SM00044">
    <property type="entry name" value="CYCc"/>
    <property type="match status" value="1"/>
</dbReference>
<keyword evidence="2" id="KW-0812">Transmembrane</keyword>
<protein>
    <recommendedName>
        <fullName evidence="7">Guanylate cyclase domain-containing protein</fullName>
    </recommendedName>
</protein>
<dbReference type="GO" id="GO:0004016">
    <property type="term" value="F:adenylate cyclase activity"/>
    <property type="evidence" value="ECO:0007669"/>
    <property type="project" value="TreeGrafter"/>
</dbReference>
<dbReference type="InterPro" id="IPR001054">
    <property type="entry name" value="A/G_cyclase"/>
</dbReference>
<name>A0A7J7UX96_RHIFE</name>
<dbReference type="InterPro" id="IPR029787">
    <property type="entry name" value="Nucleotide_cyclase"/>
</dbReference>
<keyword evidence="3" id="KW-0547">Nucleotide-binding</keyword>
<evidence type="ECO:0000256" key="4">
    <source>
        <dbReference type="ARBA" id="ARBA00022989"/>
    </source>
</evidence>
<dbReference type="PROSITE" id="PS50125">
    <property type="entry name" value="GUANYLATE_CYCLASE_2"/>
    <property type="match status" value="1"/>
</dbReference>
<keyword evidence="6" id="KW-0456">Lyase</keyword>
<dbReference type="AlphaFoldDB" id="A0A7J7UX96"/>
<evidence type="ECO:0000256" key="2">
    <source>
        <dbReference type="ARBA" id="ARBA00022692"/>
    </source>
</evidence>
<proteinExistence type="predicted"/>
<dbReference type="PANTHER" id="PTHR11920:SF500">
    <property type="entry name" value="GUANYLATE CYCLASE 2G"/>
    <property type="match status" value="1"/>
</dbReference>
<dbReference type="GO" id="GO:0000166">
    <property type="term" value="F:nucleotide binding"/>
    <property type="evidence" value="ECO:0007669"/>
    <property type="project" value="UniProtKB-KW"/>
</dbReference>
<dbReference type="PANTHER" id="PTHR11920">
    <property type="entry name" value="GUANYLYL CYCLASE"/>
    <property type="match status" value="1"/>
</dbReference>
<dbReference type="GO" id="GO:0035556">
    <property type="term" value="P:intracellular signal transduction"/>
    <property type="evidence" value="ECO:0007669"/>
    <property type="project" value="InterPro"/>
</dbReference>
<dbReference type="GO" id="GO:0001653">
    <property type="term" value="F:peptide receptor activity"/>
    <property type="evidence" value="ECO:0007669"/>
    <property type="project" value="TreeGrafter"/>
</dbReference>
<sequence>MRKGTQHVDEIATVSLHFLSATIHFQIGHMTEEKLQLRIGLHTGPVVAGVVGIPMPRYRSCLSGDSVNMASRMESSSLPLRIHVSQSTADALLASGGYDLQKRGAIPVQHSWEFARETVLRALPLSSLTEEL</sequence>
<keyword evidence="5" id="KW-0472">Membrane</keyword>
<dbReference type="GO" id="GO:0005886">
    <property type="term" value="C:plasma membrane"/>
    <property type="evidence" value="ECO:0007669"/>
    <property type="project" value="TreeGrafter"/>
</dbReference>
<dbReference type="Gene3D" id="3.30.70.1230">
    <property type="entry name" value="Nucleotide cyclase"/>
    <property type="match status" value="1"/>
</dbReference>
<reference evidence="8 9" key="1">
    <citation type="journal article" date="2020" name="Nature">
        <title>Six reference-quality genomes reveal evolution of bat adaptations.</title>
        <authorList>
            <person name="Jebb D."/>
            <person name="Huang Z."/>
            <person name="Pippel M."/>
            <person name="Hughes G.M."/>
            <person name="Lavrichenko K."/>
            <person name="Devanna P."/>
            <person name="Winkler S."/>
            <person name="Jermiin L.S."/>
            <person name="Skirmuntt E.C."/>
            <person name="Katzourakis A."/>
            <person name="Burkitt-Gray L."/>
            <person name="Ray D.A."/>
            <person name="Sullivan K.A.M."/>
            <person name="Roscito J.G."/>
            <person name="Kirilenko B.M."/>
            <person name="Davalos L.M."/>
            <person name="Corthals A.P."/>
            <person name="Power M.L."/>
            <person name="Jones G."/>
            <person name="Ransome R.D."/>
            <person name="Dechmann D.K.N."/>
            <person name="Locatelli A.G."/>
            <person name="Puechmaille S.J."/>
            <person name="Fedrigo O."/>
            <person name="Jarvis E.D."/>
            <person name="Hiller M."/>
            <person name="Vernes S.C."/>
            <person name="Myers E.W."/>
            <person name="Teeling E.C."/>
        </authorList>
    </citation>
    <scope>NUCLEOTIDE SEQUENCE [LARGE SCALE GENOMIC DNA]</scope>
    <source>
        <strain evidence="8">MRhiFer1</strain>
        <tissue evidence="8">Lung</tissue>
    </source>
</reference>
<dbReference type="EMBL" id="JACAGC010000015">
    <property type="protein sequence ID" value="KAF6317468.1"/>
    <property type="molecule type" value="Genomic_DNA"/>
</dbReference>
<evidence type="ECO:0000256" key="5">
    <source>
        <dbReference type="ARBA" id="ARBA00023136"/>
    </source>
</evidence>
<comment type="subcellular location">
    <subcellularLocation>
        <location evidence="1">Membrane</location>
    </subcellularLocation>
</comment>
<dbReference type="Proteomes" id="UP000585614">
    <property type="component" value="Unassembled WGS sequence"/>
</dbReference>
<evidence type="ECO:0000256" key="1">
    <source>
        <dbReference type="ARBA" id="ARBA00004370"/>
    </source>
</evidence>
<evidence type="ECO:0000259" key="7">
    <source>
        <dbReference type="PROSITE" id="PS50125"/>
    </source>
</evidence>
<organism evidence="8 9">
    <name type="scientific">Rhinolophus ferrumequinum</name>
    <name type="common">Greater horseshoe bat</name>
    <dbReference type="NCBI Taxonomy" id="59479"/>
    <lineage>
        <taxon>Eukaryota</taxon>
        <taxon>Metazoa</taxon>
        <taxon>Chordata</taxon>
        <taxon>Craniata</taxon>
        <taxon>Vertebrata</taxon>
        <taxon>Euteleostomi</taxon>
        <taxon>Mammalia</taxon>
        <taxon>Eutheria</taxon>
        <taxon>Laurasiatheria</taxon>
        <taxon>Chiroptera</taxon>
        <taxon>Yinpterochiroptera</taxon>
        <taxon>Rhinolophoidea</taxon>
        <taxon>Rhinolophidae</taxon>
        <taxon>Rhinolophinae</taxon>
        <taxon>Rhinolophus</taxon>
    </lineage>
</organism>
<dbReference type="InterPro" id="IPR050401">
    <property type="entry name" value="Cyclic_nucleotide_synthase"/>
</dbReference>
<comment type="caution">
    <text evidence="8">The sequence shown here is derived from an EMBL/GenBank/DDBJ whole genome shotgun (WGS) entry which is preliminary data.</text>
</comment>
<evidence type="ECO:0000256" key="6">
    <source>
        <dbReference type="ARBA" id="ARBA00023239"/>
    </source>
</evidence>
<evidence type="ECO:0000313" key="9">
    <source>
        <dbReference type="Proteomes" id="UP000585614"/>
    </source>
</evidence>
<evidence type="ECO:0000256" key="3">
    <source>
        <dbReference type="ARBA" id="ARBA00022741"/>
    </source>
</evidence>
<accession>A0A7J7UX96</accession>